<keyword evidence="2" id="KW-0812">Transmembrane</keyword>
<accession>A0AA85KFV5</accession>
<feature type="compositionally biased region" description="Low complexity" evidence="1">
    <location>
        <begin position="499"/>
        <end position="520"/>
    </location>
</feature>
<dbReference type="SMART" id="SM00409">
    <property type="entry name" value="IG"/>
    <property type="match status" value="1"/>
</dbReference>
<dbReference type="InterPro" id="IPR013783">
    <property type="entry name" value="Ig-like_fold"/>
</dbReference>
<keyword evidence="2" id="KW-1133">Transmembrane helix</keyword>
<organism evidence="5 6">
    <name type="scientific">Trichobilharzia regenti</name>
    <name type="common">Nasal bird schistosome</name>
    <dbReference type="NCBI Taxonomy" id="157069"/>
    <lineage>
        <taxon>Eukaryota</taxon>
        <taxon>Metazoa</taxon>
        <taxon>Spiralia</taxon>
        <taxon>Lophotrochozoa</taxon>
        <taxon>Platyhelminthes</taxon>
        <taxon>Trematoda</taxon>
        <taxon>Digenea</taxon>
        <taxon>Strigeidida</taxon>
        <taxon>Schistosomatoidea</taxon>
        <taxon>Schistosomatidae</taxon>
        <taxon>Trichobilharzia</taxon>
    </lineage>
</organism>
<dbReference type="Proteomes" id="UP000050795">
    <property type="component" value="Unassembled WGS sequence"/>
</dbReference>
<dbReference type="InterPro" id="IPR003599">
    <property type="entry name" value="Ig_sub"/>
</dbReference>
<sequence length="604" mass="68015">MFSVAFLVIINFVVSLSSEFSTSLSIFNDGSWIVTRSKIVYLGQPLRLRCTATGPDNITINRKDYDKNVTTELVAKFGTEVSWEVTETEFSDSGVYECVSRGLSDIVTVYIYSIIATNDVIVPTIEYTDKIGNFNFTRRHLDTSAFLDTDRNWMSCTCVVGSVKLLDIITVTWEGGLFDDISVNQSQIHQIYSKTTIRDASIRAVTARLRLNLPILDQRVFGQYRCVFSFSKSEHAVATVHLKVPPILRLVHDPPPIPPSNSSGRYTCTSSLCTTPILEEHTNSNWTNACEILVAYPLVKSKNLIWAWTQPQWAAYIIRQVEEVGKANVLSDFSMLSDNEIGSYGPWEVLERRRRSINTDSEMEKPDLVKSGPILFWCWANNDVGQTTIWWPGPVDNYSYSIWSSVWWPLLGVTLELLSLAVVFIFFRYCRRQRLRYGVCNTPPETGGSFGRSRLLDTDVDGDQVEMKATTNPTSSLSSTSVIGLHTHGPIPYIRLSNQNKHLNNNSNGNNNSNSSNNNSFLTKITGISHSSPDGYMNPNLIQDPIDAEVEAMANVQNLHNERELIDDDYFWDSDTGGNNLDDDDDNNNNTKTTKTRNNHQIIA</sequence>
<keyword evidence="5" id="KW-1185">Reference proteome</keyword>
<feature type="signal peptide" evidence="3">
    <location>
        <begin position="1"/>
        <end position="15"/>
    </location>
</feature>
<keyword evidence="2" id="KW-0472">Membrane</keyword>
<dbReference type="SUPFAM" id="SSF48726">
    <property type="entry name" value="Immunoglobulin"/>
    <property type="match status" value="1"/>
</dbReference>
<reference evidence="5" key="1">
    <citation type="submission" date="2022-06" db="EMBL/GenBank/DDBJ databases">
        <authorList>
            <person name="Berger JAMES D."/>
            <person name="Berger JAMES D."/>
        </authorList>
    </citation>
    <scope>NUCLEOTIDE SEQUENCE [LARGE SCALE GENOMIC DNA]</scope>
</reference>
<name>A0AA85KFV5_TRIRE</name>
<feature type="domain" description="Immunoglobulin" evidence="4">
    <location>
        <begin position="35"/>
        <end position="112"/>
    </location>
</feature>
<evidence type="ECO:0000256" key="2">
    <source>
        <dbReference type="SAM" id="Phobius"/>
    </source>
</evidence>
<evidence type="ECO:0000313" key="6">
    <source>
        <dbReference type="WBParaSite" id="TREG1_99920.1"/>
    </source>
</evidence>
<feature type="region of interest" description="Disordered" evidence="1">
    <location>
        <begin position="577"/>
        <end position="604"/>
    </location>
</feature>
<evidence type="ECO:0000313" key="5">
    <source>
        <dbReference type="Proteomes" id="UP000050795"/>
    </source>
</evidence>
<feature type="chain" id="PRO_5044704942" description="Immunoglobulin domain-containing protein" evidence="3">
    <location>
        <begin position="16"/>
        <end position="604"/>
    </location>
</feature>
<evidence type="ECO:0000313" key="7">
    <source>
        <dbReference type="WBParaSite" id="TREG1_99920.2"/>
    </source>
</evidence>
<evidence type="ECO:0000256" key="1">
    <source>
        <dbReference type="SAM" id="MobiDB-lite"/>
    </source>
</evidence>
<proteinExistence type="predicted"/>
<dbReference type="AlphaFoldDB" id="A0AA85KFV5"/>
<evidence type="ECO:0000259" key="4">
    <source>
        <dbReference type="SMART" id="SM00409"/>
    </source>
</evidence>
<dbReference type="WBParaSite" id="TREG1_99920.2">
    <property type="protein sequence ID" value="TREG1_99920.2"/>
    <property type="gene ID" value="TREG1_99920"/>
</dbReference>
<reference evidence="6 7" key="2">
    <citation type="submission" date="2023-11" db="UniProtKB">
        <authorList>
            <consortium name="WormBaseParasite"/>
        </authorList>
    </citation>
    <scope>IDENTIFICATION</scope>
</reference>
<feature type="region of interest" description="Disordered" evidence="1">
    <location>
        <begin position="499"/>
        <end position="522"/>
    </location>
</feature>
<evidence type="ECO:0000256" key="3">
    <source>
        <dbReference type="SAM" id="SignalP"/>
    </source>
</evidence>
<dbReference type="WBParaSite" id="TREG1_99920.1">
    <property type="protein sequence ID" value="TREG1_99920.1"/>
    <property type="gene ID" value="TREG1_99920"/>
</dbReference>
<keyword evidence="3" id="KW-0732">Signal</keyword>
<protein>
    <recommendedName>
        <fullName evidence="4">Immunoglobulin domain-containing protein</fullName>
    </recommendedName>
</protein>
<dbReference type="InterPro" id="IPR036179">
    <property type="entry name" value="Ig-like_dom_sf"/>
</dbReference>
<dbReference type="Gene3D" id="2.60.40.10">
    <property type="entry name" value="Immunoglobulins"/>
    <property type="match status" value="1"/>
</dbReference>
<feature type="transmembrane region" description="Helical" evidence="2">
    <location>
        <begin position="406"/>
        <end position="427"/>
    </location>
</feature>